<reference key="1">
    <citation type="submission" date="2010-09" db="EMBL/GenBank/DDBJ databases">
        <authorList>
            <person name="Roh H."/>
            <person name="Ko H.-J."/>
            <person name="Kim D."/>
            <person name="Choi D.G."/>
            <person name="Park S."/>
            <person name="Kim S."/>
            <person name="Kim K.H."/>
            <person name="Chang I.S."/>
            <person name="Choi I.-G."/>
        </authorList>
    </citation>
    <scope>NUCLEOTIDE SEQUENCE</scope>
    <source>
        <strain>KIST612</strain>
    </source>
</reference>
<gene>
    <name evidence="1" type="ordered locus">ELI_3919</name>
</gene>
<evidence type="ECO:0000313" key="1">
    <source>
        <dbReference type="EMBL" id="ADO38863.1"/>
    </source>
</evidence>
<protein>
    <recommendedName>
        <fullName evidence="3">Lipoprotein</fullName>
    </recommendedName>
</protein>
<keyword evidence="2" id="KW-1185">Reference proteome</keyword>
<organism evidence="1 2">
    <name type="scientific">Eubacterium callanderi</name>
    <dbReference type="NCBI Taxonomy" id="53442"/>
    <lineage>
        <taxon>Bacteria</taxon>
        <taxon>Bacillati</taxon>
        <taxon>Bacillota</taxon>
        <taxon>Clostridia</taxon>
        <taxon>Eubacteriales</taxon>
        <taxon>Eubacteriaceae</taxon>
        <taxon>Eubacterium</taxon>
    </lineage>
</organism>
<dbReference type="KEGG" id="elm:ELI_3919"/>
<proteinExistence type="predicted"/>
<evidence type="ECO:0008006" key="3">
    <source>
        <dbReference type="Google" id="ProtNLM"/>
    </source>
</evidence>
<dbReference type="Proteomes" id="UP000006873">
    <property type="component" value="Chromosome"/>
</dbReference>
<dbReference type="HOGENOM" id="CLU_3309931_0_0_9"/>
<sequence length="39" mass="4418">MYNRLTFCFLLNLMACAHQLVDDILNKKTSSSGLKDLLS</sequence>
<name>E3GGQ8_9FIRM</name>
<dbReference type="EMBL" id="CP002273">
    <property type="protein sequence ID" value="ADO38863.1"/>
    <property type="molecule type" value="Genomic_DNA"/>
</dbReference>
<dbReference type="AlphaFoldDB" id="E3GGQ8"/>
<reference evidence="1 2" key="2">
    <citation type="journal article" date="2011" name="J. Bacteriol.">
        <title>Complete genome sequence of a carbon monoxide-utilizing acetogen, Eubacterium limosum KIST612.</title>
        <authorList>
            <person name="Roh H."/>
            <person name="Ko H.J."/>
            <person name="Kim D."/>
            <person name="Choi D.G."/>
            <person name="Park S."/>
            <person name="Kim S."/>
            <person name="Chang I.S."/>
            <person name="Choi I.G."/>
        </authorList>
    </citation>
    <scope>NUCLEOTIDE SEQUENCE [LARGE SCALE GENOMIC DNA]</scope>
    <source>
        <strain evidence="1 2">KIST612</strain>
    </source>
</reference>
<accession>E3GGQ8</accession>
<evidence type="ECO:0000313" key="2">
    <source>
        <dbReference type="Proteomes" id="UP000006873"/>
    </source>
</evidence>